<dbReference type="Pfam" id="PF13181">
    <property type="entry name" value="TPR_8"/>
    <property type="match status" value="1"/>
</dbReference>
<dbReference type="AlphaFoldDB" id="A0AAU9IPT9"/>
<dbReference type="InterPro" id="IPR019734">
    <property type="entry name" value="TPR_rpt"/>
</dbReference>
<dbReference type="InterPro" id="IPR011990">
    <property type="entry name" value="TPR-like_helical_dom_sf"/>
</dbReference>
<sequence length="804" mass="93344">MKILSLMSEYAKKNRTMISKAKRLRHQSTDVAEVLFSDSEDPEYIPDNGDDIKEEIFRESIQEFSLNKVKLEPASCFMLYIVSGKSIRDIIPDHEISQTHKIFSNLLSKISDCHEAHFGLGKLYTYLGRMDKAIFHLKEAAKLNHSDDIYKIWYSLVQSKSFCTTKGEALTCKSLLDSCIEKIETLWGLLNLSFTDLLDPAKEIELPQFYATKIKDIDLYYGYLAWSEIFMRENQISKAKEVLKALIQIYPFRPEAYVRLWEHYYKSHQYDGAEEIAAIAFSYISASENLYYNIILCIRYAKTLFRQNKFRECFQVLQQHYLDYPNYTVLLYQYGKLIVKAQDYTCIGSAIGALEESIKLCDEFRYGSIYFWLAKAYRTVRQSVEEFYAMKNSLKYLETSEMKKVTEMKDHVRSINESMMAYETIEKSLSAQMSDEEINNCKSLCEDVKSFQKQYGELLIAKILWCEGNQKESIKLLQNSVKWSNGRMIGYFQLMKYLKIIGDYQFMKMVGKEMVLKCKNNQIPTFVWMQAHIIYAKILVLVDKPAKAITLLKCLAQVLPPIPDPSLFYTNNLQKATTLQQLLSAASRAVKSASIFNYNMYKNISHVPQVTSEQNKTKSPPRKQKILADDIIFNSPISPREDKSKTHRRVGTFSERFKSFGNHKRFESLMINTELASDQTEMKLNTNKNEMPLVSPSKISNSYIGLSICSDTTFLYKIGKIAGKFKVHMEDGLCALDDYLLYLRYEKNEEKQDILRTKAMYWKGVLLLGISKYNEAVEVFKEIYGDLQRFGMGKKLLHAKEFCD</sequence>
<protein>
    <submittedName>
        <fullName evidence="2">Uncharacterized protein</fullName>
    </submittedName>
</protein>
<feature type="repeat" description="TPR" evidence="1">
    <location>
        <begin position="114"/>
        <end position="147"/>
    </location>
</feature>
<dbReference type="SMART" id="SM00028">
    <property type="entry name" value="TPR"/>
    <property type="match status" value="1"/>
</dbReference>
<proteinExistence type="predicted"/>
<gene>
    <name evidence="2" type="ORF">BSTOLATCC_MIC12951</name>
</gene>
<comment type="caution">
    <text evidence="2">The sequence shown here is derived from an EMBL/GenBank/DDBJ whole genome shotgun (WGS) entry which is preliminary data.</text>
</comment>
<organism evidence="2 3">
    <name type="scientific">Blepharisma stoltei</name>
    <dbReference type="NCBI Taxonomy" id="1481888"/>
    <lineage>
        <taxon>Eukaryota</taxon>
        <taxon>Sar</taxon>
        <taxon>Alveolata</taxon>
        <taxon>Ciliophora</taxon>
        <taxon>Postciliodesmatophora</taxon>
        <taxon>Heterotrichea</taxon>
        <taxon>Heterotrichida</taxon>
        <taxon>Blepharismidae</taxon>
        <taxon>Blepharisma</taxon>
    </lineage>
</organism>
<evidence type="ECO:0000256" key="1">
    <source>
        <dbReference type="PROSITE-ProRule" id="PRU00339"/>
    </source>
</evidence>
<name>A0AAU9IPT9_9CILI</name>
<dbReference type="PROSITE" id="PS50005">
    <property type="entry name" value="TPR"/>
    <property type="match status" value="1"/>
</dbReference>
<keyword evidence="1" id="KW-0802">TPR repeat</keyword>
<dbReference type="Proteomes" id="UP001162131">
    <property type="component" value="Unassembled WGS sequence"/>
</dbReference>
<dbReference type="SUPFAM" id="SSF48452">
    <property type="entry name" value="TPR-like"/>
    <property type="match status" value="2"/>
</dbReference>
<reference evidence="2" key="1">
    <citation type="submission" date="2021-09" db="EMBL/GenBank/DDBJ databases">
        <authorList>
            <consortium name="AG Swart"/>
            <person name="Singh M."/>
            <person name="Singh A."/>
            <person name="Seah K."/>
            <person name="Emmerich C."/>
        </authorList>
    </citation>
    <scope>NUCLEOTIDE SEQUENCE</scope>
    <source>
        <strain evidence="2">ATCC30299</strain>
    </source>
</reference>
<evidence type="ECO:0000313" key="2">
    <source>
        <dbReference type="EMBL" id="CAG9315177.1"/>
    </source>
</evidence>
<evidence type="ECO:0000313" key="3">
    <source>
        <dbReference type="Proteomes" id="UP001162131"/>
    </source>
</evidence>
<dbReference type="Gene3D" id="1.25.40.10">
    <property type="entry name" value="Tetratricopeptide repeat domain"/>
    <property type="match status" value="2"/>
</dbReference>
<dbReference type="EMBL" id="CAJZBQ010000013">
    <property type="protein sequence ID" value="CAG9315177.1"/>
    <property type="molecule type" value="Genomic_DNA"/>
</dbReference>
<accession>A0AAU9IPT9</accession>
<keyword evidence="3" id="KW-1185">Reference proteome</keyword>